<dbReference type="Proteomes" id="UP000499080">
    <property type="component" value="Unassembled WGS sequence"/>
</dbReference>
<sequence>MRIAKYPRYGTDFYIQCHCLFLLVSRSWFIVAESRHYSDTKIRCSSTGPADHRLYLLFKRSFEGELLSVGRGNSARQFVSLTTVAIATGYVRKDPFRIGGIRKKSGFYSGDKKSTSFVNYLLEMGSSYDNLFL</sequence>
<evidence type="ECO:0000313" key="2">
    <source>
        <dbReference type="Proteomes" id="UP000499080"/>
    </source>
</evidence>
<dbReference type="AlphaFoldDB" id="A0A4Y2BSY2"/>
<evidence type="ECO:0000313" key="1">
    <source>
        <dbReference type="EMBL" id="GBL95178.1"/>
    </source>
</evidence>
<accession>A0A4Y2BSY2</accession>
<protein>
    <submittedName>
        <fullName evidence="1">Uncharacterized protein</fullName>
    </submittedName>
</protein>
<reference evidence="1 2" key="1">
    <citation type="journal article" date="2019" name="Sci. Rep.">
        <title>Orb-weaving spider Araneus ventricosus genome elucidates the spidroin gene catalogue.</title>
        <authorList>
            <person name="Kono N."/>
            <person name="Nakamura H."/>
            <person name="Ohtoshi R."/>
            <person name="Moran D.A.P."/>
            <person name="Shinohara A."/>
            <person name="Yoshida Y."/>
            <person name="Fujiwara M."/>
            <person name="Mori M."/>
            <person name="Tomita M."/>
            <person name="Arakawa K."/>
        </authorList>
    </citation>
    <scope>NUCLEOTIDE SEQUENCE [LARGE SCALE GENOMIC DNA]</scope>
</reference>
<keyword evidence="2" id="KW-1185">Reference proteome</keyword>
<name>A0A4Y2BSY2_ARAVE</name>
<dbReference type="EMBL" id="BGPR01000109">
    <property type="protein sequence ID" value="GBL95178.1"/>
    <property type="molecule type" value="Genomic_DNA"/>
</dbReference>
<gene>
    <name evidence="1" type="ORF">AVEN_253513_1</name>
</gene>
<proteinExistence type="predicted"/>
<comment type="caution">
    <text evidence="1">The sequence shown here is derived from an EMBL/GenBank/DDBJ whole genome shotgun (WGS) entry which is preliminary data.</text>
</comment>
<organism evidence="1 2">
    <name type="scientific">Araneus ventricosus</name>
    <name type="common">Orbweaver spider</name>
    <name type="synonym">Epeira ventricosa</name>
    <dbReference type="NCBI Taxonomy" id="182803"/>
    <lineage>
        <taxon>Eukaryota</taxon>
        <taxon>Metazoa</taxon>
        <taxon>Ecdysozoa</taxon>
        <taxon>Arthropoda</taxon>
        <taxon>Chelicerata</taxon>
        <taxon>Arachnida</taxon>
        <taxon>Araneae</taxon>
        <taxon>Araneomorphae</taxon>
        <taxon>Entelegynae</taxon>
        <taxon>Araneoidea</taxon>
        <taxon>Araneidae</taxon>
        <taxon>Araneus</taxon>
    </lineage>
</organism>